<dbReference type="EMBL" id="BAAAZR010000027">
    <property type="protein sequence ID" value="GAA3828244.1"/>
    <property type="molecule type" value="Genomic_DNA"/>
</dbReference>
<gene>
    <name evidence="1" type="ORF">GCM10022226_56290</name>
</gene>
<dbReference type="Proteomes" id="UP001500888">
    <property type="component" value="Unassembled WGS sequence"/>
</dbReference>
<evidence type="ECO:0000313" key="2">
    <source>
        <dbReference type="Proteomes" id="UP001500888"/>
    </source>
</evidence>
<comment type="caution">
    <text evidence="1">The sequence shown here is derived from an EMBL/GenBank/DDBJ whole genome shotgun (WGS) entry which is preliminary data.</text>
</comment>
<sequence>MVARTEDLRHAGTTCHEVGRLLESPATAFKMDAAPTARCFGLVEGASEHLGEHYLDFYTEINDYVTDLRQKLGTSGEALLAASRRLEAVEKHTRAEITKLPIDLKGNGHPVPR</sequence>
<accession>A0ABP7IW90</accession>
<evidence type="ECO:0000313" key="1">
    <source>
        <dbReference type="EMBL" id="GAA3828244.1"/>
    </source>
</evidence>
<proteinExistence type="predicted"/>
<reference evidence="2" key="1">
    <citation type="journal article" date="2019" name="Int. J. Syst. Evol. Microbiol.">
        <title>The Global Catalogue of Microorganisms (GCM) 10K type strain sequencing project: providing services to taxonomists for standard genome sequencing and annotation.</title>
        <authorList>
            <consortium name="The Broad Institute Genomics Platform"/>
            <consortium name="The Broad Institute Genome Sequencing Center for Infectious Disease"/>
            <person name="Wu L."/>
            <person name="Ma J."/>
        </authorList>
    </citation>
    <scope>NUCLEOTIDE SEQUENCE [LARGE SCALE GENOMIC DNA]</scope>
    <source>
        <strain evidence="2">JCM 16908</strain>
    </source>
</reference>
<name>A0ABP7IW90_9ACTN</name>
<organism evidence="1 2">
    <name type="scientific">Sphaerisporangium flaviroseum</name>
    <dbReference type="NCBI Taxonomy" id="509199"/>
    <lineage>
        <taxon>Bacteria</taxon>
        <taxon>Bacillati</taxon>
        <taxon>Actinomycetota</taxon>
        <taxon>Actinomycetes</taxon>
        <taxon>Streptosporangiales</taxon>
        <taxon>Streptosporangiaceae</taxon>
        <taxon>Sphaerisporangium</taxon>
    </lineage>
</organism>
<protein>
    <recommendedName>
        <fullName evidence="3">ESX-1 secretion-associated protein</fullName>
    </recommendedName>
</protein>
<evidence type="ECO:0008006" key="3">
    <source>
        <dbReference type="Google" id="ProtNLM"/>
    </source>
</evidence>
<keyword evidence="2" id="KW-1185">Reference proteome</keyword>